<evidence type="ECO:0000256" key="5">
    <source>
        <dbReference type="ARBA" id="ARBA00023274"/>
    </source>
</evidence>
<dbReference type="EMBL" id="JAGTJJ010000001">
    <property type="protein sequence ID" value="MDC3979122.1"/>
    <property type="molecule type" value="Genomic_DNA"/>
</dbReference>
<dbReference type="GO" id="GO:0019843">
    <property type="term" value="F:rRNA binding"/>
    <property type="evidence" value="ECO:0007669"/>
    <property type="project" value="UniProtKB-UniRule"/>
</dbReference>
<dbReference type="InterPro" id="IPR035566">
    <property type="entry name" value="Ribosomal_protein_bL20_C"/>
</dbReference>
<comment type="function">
    <text evidence="7 8">Binds directly to 23S ribosomal RNA and is necessary for the in vitro assembly process of the 50S ribosomal subunit. It is not involved in the protein synthesizing functions of that subunit.</text>
</comment>
<dbReference type="PROSITE" id="PS00937">
    <property type="entry name" value="RIBOSOMAL_L20"/>
    <property type="match status" value="1"/>
</dbReference>
<dbReference type="FunFam" id="1.10.1900.20:FF:000001">
    <property type="entry name" value="50S ribosomal protein L20"/>
    <property type="match status" value="1"/>
</dbReference>
<keyword evidence="5 7" id="KW-0687">Ribonucleoprotein</keyword>
<dbReference type="PRINTS" id="PR00062">
    <property type="entry name" value="RIBOSOMALL20"/>
</dbReference>
<dbReference type="InterPro" id="IPR005813">
    <property type="entry name" value="Ribosomal_bL20"/>
</dbReference>
<evidence type="ECO:0000256" key="1">
    <source>
        <dbReference type="ARBA" id="ARBA00007698"/>
    </source>
</evidence>
<gene>
    <name evidence="7 9" type="primary">rplT</name>
    <name evidence="9" type="ORF">KEG57_01340</name>
</gene>
<keyword evidence="10" id="KW-1185">Reference proteome</keyword>
<protein>
    <recommendedName>
        <fullName evidence="6 7">Large ribosomal subunit protein bL20</fullName>
    </recommendedName>
</protein>
<dbReference type="Gene3D" id="1.10.1900.20">
    <property type="entry name" value="Ribosomal protein L20"/>
    <property type="match status" value="1"/>
</dbReference>
<dbReference type="CDD" id="cd07026">
    <property type="entry name" value="Ribosomal_L20"/>
    <property type="match status" value="1"/>
</dbReference>
<evidence type="ECO:0000256" key="7">
    <source>
        <dbReference type="HAMAP-Rule" id="MF_00382"/>
    </source>
</evidence>
<dbReference type="Pfam" id="PF00453">
    <property type="entry name" value="Ribosomal_L20"/>
    <property type="match status" value="1"/>
</dbReference>
<evidence type="ECO:0000256" key="4">
    <source>
        <dbReference type="ARBA" id="ARBA00022980"/>
    </source>
</evidence>
<dbReference type="GO" id="GO:0003735">
    <property type="term" value="F:structural constituent of ribosome"/>
    <property type="evidence" value="ECO:0007669"/>
    <property type="project" value="InterPro"/>
</dbReference>
<dbReference type="RefSeq" id="WP_272418474.1">
    <property type="nucleotide sequence ID" value="NZ_JAGTJJ010000001.1"/>
</dbReference>
<dbReference type="AlphaFoldDB" id="A0A9X3WVX1"/>
<evidence type="ECO:0000313" key="10">
    <source>
        <dbReference type="Proteomes" id="UP001151081"/>
    </source>
</evidence>
<dbReference type="GO" id="GO:0006412">
    <property type="term" value="P:translation"/>
    <property type="evidence" value="ECO:0007669"/>
    <property type="project" value="InterPro"/>
</dbReference>
<dbReference type="GO" id="GO:0005840">
    <property type="term" value="C:ribosome"/>
    <property type="evidence" value="ECO:0007669"/>
    <property type="project" value="UniProtKB-KW"/>
</dbReference>
<sequence>MPRVKRGFKARRRRNRVLNLTEGYFLGRKNRYRQAVEVLRHAWEYGYISRKLKKRDFRRLWIVRINAAARTNGTTYSRLMSSLKKANVTLDRKILSELAIHDPASFGAVVKLAGGSR</sequence>
<evidence type="ECO:0000256" key="8">
    <source>
        <dbReference type="RuleBase" id="RU000560"/>
    </source>
</evidence>
<dbReference type="GO" id="GO:0000027">
    <property type="term" value="P:ribosomal large subunit assembly"/>
    <property type="evidence" value="ECO:0007669"/>
    <property type="project" value="UniProtKB-UniRule"/>
</dbReference>
<dbReference type="HAMAP" id="MF_00382">
    <property type="entry name" value="Ribosomal_bL20"/>
    <property type="match status" value="1"/>
</dbReference>
<name>A0A9X3WVX1_9BACT</name>
<keyword evidence="3 7" id="KW-0694">RNA-binding</keyword>
<evidence type="ECO:0000256" key="3">
    <source>
        <dbReference type="ARBA" id="ARBA00022884"/>
    </source>
</evidence>
<dbReference type="Proteomes" id="UP001151081">
    <property type="component" value="Unassembled WGS sequence"/>
</dbReference>
<dbReference type="GO" id="GO:1990904">
    <property type="term" value="C:ribonucleoprotein complex"/>
    <property type="evidence" value="ECO:0007669"/>
    <property type="project" value="UniProtKB-KW"/>
</dbReference>
<evidence type="ECO:0000313" key="9">
    <source>
        <dbReference type="EMBL" id="MDC3979122.1"/>
    </source>
</evidence>
<evidence type="ECO:0000256" key="2">
    <source>
        <dbReference type="ARBA" id="ARBA00022730"/>
    </source>
</evidence>
<proteinExistence type="inferred from homology"/>
<dbReference type="PANTHER" id="PTHR10986">
    <property type="entry name" value="39S RIBOSOMAL PROTEIN L20"/>
    <property type="match status" value="1"/>
</dbReference>
<comment type="similarity">
    <text evidence="1 7 8">Belongs to the bacterial ribosomal protein bL20 family.</text>
</comment>
<organism evidence="9 10">
    <name type="scientific">Polyangium jinanense</name>
    <dbReference type="NCBI Taxonomy" id="2829994"/>
    <lineage>
        <taxon>Bacteria</taxon>
        <taxon>Pseudomonadati</taxon>
        <taxon>Myxococcota</taxon>
        <taxon>Polyangia</taxon>
        <taxon>Polyangiales</taxon>
        <taxon>Polyangiaceae</taxon>
        <taxon>Polyangium</taxon>
    </lineage>
</organism>
<keyword evidence="2 7" id="KW-0699">rRNA-binding</keyword>
<reference evidence="9 10" key="1">
    <citation type="submission" date="2021-04" db="EMBL/GenBank/DDBJ databases">
        <title>Genome analysis of Polyangium sp.</title>
        <authorList>
            <person name="Li Y."/>
            <person name="Wang J."/>
        </authorList>
    </citation>
    <scope>NUCLEOTIDE SEQUENCE [LARGE SCALE GENOMIC DNA]</scope>
    <source>
        <strain evidence="9 10">SDU14</strain>
    </source>
</reference>
<keyword evidence="4 7" id="KW-0689">Ribosomal protein</keyword>
<evidence type="ECO:0000256" key="6">
    <source>
        <dbReference type="ARBA" id="ARBA00035172"/>
    </source>
</evidence>
<comment type="caution">
    <text evidence="9">The sequence shown here is derived from an EMBL/GenBank/DDBJ whole genome shotgun (WGS) entry which is preliminary data.</text>
</comment>
<dbReference type="NCBIfam" id="TIGR01032">
    <property type="entry name" value="rplT_bact"/>
    <property type="match status" value="1"/>
</dbReference>
<dbReference type="Gene3D" id="6.10.160.10">
    <property type="match status" value="1"/>
</dbReference>
<dbReference type="SUPFAM" id="SSF74731">
    <property type="entry name" value="Ribosomal protein L20"/>
    <property type="match status" value="1"/>
</dbReference>
<dbReference type="InterPro" id="IPR049946">
    <property type="entry name" value="RIBOSOMAL_L20_CS"/>
</dbReference>
<accession>A0A9X3WVX1</accession>